<accession>A0ABV3G9E9</accession>
<evidence type="ECO:0000313" key="1">
    <source>
        <dbReference type="EMBL" id="MEV0968056.1"/>
    </source>
</evidence>
<dbReference type="Pfam" id="PF04672">
    <property type="entry name" value="Methyltransf_19"/>
    <property type="match status" value="1"/>
</dbReference>
<keyword evidence="2" id="KW-1185">Reference proteome</keyword>
<dbReference type="Gene3D" id="3.40.50.150">
    <property type="entry name" value="Vaccinia Virus protein VP39"/>
    <property type="match status" value="1"/>
</dbReference>
<sequence>MSQDESAPRGIDLTVPSVARIYDWWLGGKDNFAVDRAAAEKLLALVGEDGRLVIRQNRDFLGRAVRFLSESGIRQFLDIGAGIPTRGNVHEVAQEVDPEARVVYVDNDPIVATHGRALLRNGGRTGVVEADMRDPEKITDSPITRDLIDFSQPVAVLFVSVLHFVDDDEAARAVAYFRELMAPGSYMVIAHGTQGRLTEQTIGETRRVYEKSTAALNDRTPEEIAELFTGFELLSPGLVDVADWRNDNEFIEHSRGGYVLGGVGRLL</sequence>
<evidence type="ECO:0000313" key="2">
    <source>
        <dbReference type="Proteomes" id="UP001551675"/>
    </source>
</evidence>
<dbReference type="RefSeq" id="WP_358130310.1">
    <property type="nucleotide sequence ID" value="NZ_JBFALK010000002.1"/>
</dbReference>
<organism evidence="1 2">
    <name type="scientific">Microtetraspora glauca</name>
    <dbReference type="NCBI Taxonomy" id="1996"/>
    <lineage>
        <taxon>Bacteria</taxon>
        <taxon>Bacillati</taxon>
        <taxon>Actinomycetota</taxon>
        <taxon>Actinomycetes</taxon>
        <taxon>Streptosporangiales</taxon>
        <taxon>Streptosporangiaceae</taxon>
        <taxon>Microtetraspora</taxon>
    </lineage>
</organism>
<proteinExistence type="predicted"/>
<dbReference type="PIRSF" id="PIRSF017393">
    <property type="entry name" value="MTase_SAV2177"/>
    <property type="match status" value="1"/>
</dbReference>
<reference evidence="1 2" key="1">
    <citation type="submission" date="2024-06" db="EMBL/GenBank/DDBJ databases">
        <title>The Natural Products Discovery Center: Release of the First 8490 Sequenced Strains for Exploring Actinobacteria Biosynthetic Diversity.</title>
        <authorList>
            <person name="Kalkreuter E."/>
            <person name="Kautsar S.A."/>
            <person name="Yang D."/>
            <person name="Bader C.D."/>
            <person name="Teijaro C.N."/>
            <person name="Fluegel L."/>
            <person name="Davis C.M."/>
            <person name="Simpson J.R."/>
            <person name="Lauterbach L."/>
            <person name="Steele A.D."/>
            <person name="Gui C."/>
            <person name="Meng S."/>
            <person name="Li G."/>
            <person name="Viehrig K."/>
            <person name="Ye F."/>
            <person name="Su P."/>
            <person name="Kiefer A.F."/>
            <person name="Nichols A."/>
            <person name="Cepeda A.J."/>
            <person name="Yan W."/>
            <person name="Fan B."/>
            <person name="Jiang Y."/>
            <person name="Adhikari A."/>
            <person name="Zheng C.-J."/>
            <person name="Schuster L."/>
            <person name="Cowan T.M."/>
            <person name="Smanski M.J."/>
            <person name="Chevrette M.G."/>
            <person name="De Carvalho L.P.S."/>
            <person name="Shen B."/>
        </authorList>
    </citation>
    <scope>NUCLEOTIDE SEQUENCE [LARGE SCALE GENOMIC DNA]</scope>
    <source>
        <strain evidence="1 2">NPDC050100</strain>
    </source>
</reference>
<dbReference type="CDD" id="cd02440">
    <property type="entry name" value="AdoMet_MTases"/>
    <property type="match status" value="1"/>
</dbReference>
<dbReference type="GO" id="GO:0008168">
    <property type="term" value="F:methyltransferase activity"/>
    <property type="evidence" value="ECO:0007669"/>
    <property type="project" value="UniProtKB-KW"/>
</dbReference>
<protein>
    <submittedName>
        <fullName evidence="1">SAM-dependent methyltransferase</fullName>
        <ecNumber evidence="1">2.1.1.-</ecNumber>
    </submittedName>
</protein>
<name>A0ABV3G9E9_MICGL</name>
<dbReference type="GO" id="GO:0032259">
    <property type="term" value="P:methylation"/>
    <property type="evidence" value="ECO:0007669"/>
    <property type="project" value="UniProtKB-KW"/>
</dbReference>
<dbReference type="EC" id="2.1.1.-" evidence="1"/>
<keyword evidence="1" id="KW-0489">Methyltransferase</keyword>
<dbReference type="InterPro" id="IPR029063">
    <property type="entry name" value="SAM-dependent_MTases_sf"/>
</dbReference>
<keyword evidence="1" id="KW-0808">Transferase</keyword>
<dbReference type="Proteomes" id="UP001551675">
    <property type="component" value="Unassembled WGS sequence"/>
</dbReference>
<dbReference type="InterPro" id="IPR006764">
    <property type="entry name" value="SAM_dep_MeTrfase_SAV2177_type"/>
</dbReference>
<gene>
    <name evidence="1" type="ORF">AB0I59_05440</name>
</gene>
<comment type="caution">
    <text evidence="1">The sequence shown here is derived from an EMBL/GenBank/DDBJ whole genome shotgun (WGS) entry which is preliminary data.</text>
</comment>
<dbReference type="EMBL" id="JBFALK010000002">
    <property type="protein sequence ID" value="MEV0968056.1"/>
    <property type="molecule type" value="Genomic_DNA"/>
</dbReference>
<dbReference type="SUPFAM" id="SSF53335">
    <property type="entry name" value="S-adenosyl-L-methionine-dependent methyltransferases"/>
    <property type="match status" value="1"/>
</dbReference>